<keyword evidence="1" id="KW-0547">Nucleotide-binding</keyword>
<dbReference type="STRING" id="589382.SAMN04489721_2046"/>
<evidence type="ECO:0000256" key="1">
    <source>
        <dbReference type="ARBA" id="ARBA00022741"/>
    </source>
</evidence>
<dbReference type="Pfam" id="PF13191">
    <property type="entry name" value="AAA_16"/>
    <property type="match status" value="1"/>
</dbReference>
<dbReference type="GO" id="GO:0009190">
    <property type="term" value="P:cyclic nucleotide biosynthetic process"/>
    <property type="evidence" value="ECO:0007669"/>
    <property type="project" value="InterPro"/>
</dbReference>
<dbReference type="EMBL" id="LT629755">
    <property type="protein sequence ID" value="SDS86377.1"/>
    <property type="molecule type" value="Genomic_DNA"/>
</dbReference>
<evidence type="ECO:0000313" key="5">
    <source>
        <dbReference type="Proteomes" id="UP000199482"/>
    </source>
</evidence>
<feature type="domain" description="Guanylate cyclase" evidence="3">
    <location>
        <begin position="251"/>
        <end position="375"/>
    </location>
</feature>
<dbReference type="GO" id="GO:0004016">
    <property type="term" value="F:adenylate cyclase activity"/>
    <property type="evidence" value="ECO:0007669"/>
    <property type="project" value="TreeGrafter"/>
</dbReference>
<evidence type="ECO:0000256" key="2">
    <source>
        <dbReference type="ARBA" id="ARBA00022840"/>
    </source>
</evidence>
<dbReference type="Pfam" id="PF00211">
    <property type="entry name" value="Guanylate_cyc"/>
    <property type="match status" value="2"/>
</dbReference>
<dbReference type="PROSITE" id="PS50125">
    <property type="entry name" value="GUANYLATE_CYCLASE_2"/>
    <property type="match status" value="2"/>
</dbReference>
<dbReference type="SUPFAM" id="SSF55073">
    <property type="entry name" value="Nucleotide cyclase"/>
    <property type="match status" value="2"/>
</dbReference>
<dbReference type="InterPro" id="IPR041664">
    <property type="entry name" value="AAA_16"/>
</dbReference>
<sequence>MTTSARAPATDVLQPYVARLVRYWDEEAPGRLHRTFEGTMALVDISGFTRMSERLARHGHVGAEEVTEVIDGTFGRLLPAAYAFGANLLKFGGDAQLLWFTGEDHHLRAAAAAHAMRAELRRIEGFATNAGNVTLRMSVGVHSGHFDFFLVGGSHRELIVAGPAATRTVHMETAASAAQILLSPETARLLPRSSLGARSGPGVLLRRAPEVDEFGFRAAESPAVDLEQFVPRGLRQTLTSGTIDPEHRPAAVAFLRYIGFDRLVLHDLNDAADVLDDLVRAVQRFADSHGVTFLATDIAEDGGKIILTAGVPDTAGNNEEQMLLALGEIRNCAPEGLALRIGVNSGYVFAGAVGPGYRRTYTIMGDAVNLAARIMEKAPAGEVYATRDALDGSRTTFHVSAPEPFSVKGKAEPVHAFSVGKPEGSRSSLQVTTTPLVGRDEELAVLTRAWADALEGRGGVVEITAGVGMGKSRLVQELFTATQPERVIAVECRLYRTNTPYFPFRALLREAWGLEDLDPVATAAALAELVRSLAPDLEPWLALIGTPLGLALPESPQVAELDDQFRPVRTNAAVSALLRATNDQPTLFQIDGTQWMDEASRDLLNALVAEIEHHPWLVILSRQPGDDGFVADENPAVTRLELRPLETADAKVLLQRATTGVPLLSSQVDTLAARAEGNPLFLLELLHALRAGAAVDFLPQSVEGLIAARIDTLAPADRNLVRRLAVLGTGFRQEHTPAVLGRSAEDPGWLLSTLNRLGDFLSVDATGWVSFQHSLIRDVAYEGLPYKTRRELHADVGDAIRASSSGHPTGQVELLSVHYSEAHRWPEAWDFSRQAGDGAKEIYANLEAATFYRRALAASSSIPDLPTSEVADVSEALGDVLEQAGLFEESLDAFRRASRFVRDDPIRSADLLLKRARLRAYTGAYSVAYRELSIGRRLVAEMGTAEALGATARLNALNAQIRQLQQHPQAALRLAAKAMAQAEASGEREALARSYQVVDAAYNMLGQSAKAVYGERALAIYEELGDLPDTAIVTNNLGGQAYFEGKWEDAVSFYARARDADARAGNEVGAAICGANMGELLVSQGRLSEAEDVLVDSVRVLRAHGRVAATFAAIQLARLRQLRGESGAAETLKALRLEAVRTGQVQSAIEVAILIAHGLVMEGRAQEALDTLTEIERGAGDEAELYGSMLARTRAQALAAVGRSGEAWDAVTAGLEQAREQGLPFEVAQLLLIEAEMISDPSARERALAEADRLLRQLGVVSTPPSLRR</sequence>
<dbReference type="GO" id="GO:0005737">
    <property type="term" value="C:cytoplasm"/>
    <property type="evidence" value="ECO:0007669"/>
    <property type="project" value="TreeGrafter"/>
</dbReference>
<dbReference type="Gene3D" id="1.25.40.10">
    <property type="entry name" value="Tetratricopeptide repeat domain"/>
    <property type="match status" value="2"/>
</dbReference>
<dbReference type="InterPro" id="IPR027417">
    <property type="entry name" value="P-loop_NTPase"/>
</dbReference>
<dbReference type="InterPro" id="IPR029787">
    <property type="entry name" value="Nucleotide_cyclase"/>
</dbReference>
<dbReference type="SUPFAM" id="SSF52540">
    <property type="entry name" value="P-loop containing nucleoside triphosphate hydrolases"/>
    <property type="match status" value="1"/>
</dbReference>
<name>A0A1H1VNB2_9MICO</name>
<dbReference type="GO" id="GO:0005524">
    <property type="term" value="F:ATP binding"/>
    <property type="evidence" value="ECO:0007669"/>
    <property type="project" value="UniProtKB-KW"/>
</dbReference>
<dbReference type="InterPro" id="IPR001054">
    <property type="entry name" value="A/G_cyclase"/>
</dbReference>
<dbReference type="PANTHER" id="PTHR16305:SF28">
    <property type="entry name" value="GUANYLATE CYCLASE DOMAIN-CONTAINING PROTEIN"/>
    <property type="match status" value="1"/>
</dbReference>
<evidence type="ECO:0000259" key="3">
    <source>
        <dbReference type="PROSITE" id="PS50125"/>
    </source>
</evidence>
<dbReference type="Gene3D" id="3.30.70.1230">
    <property type="entry name" value="Nucleotide cyclase"/>
    <property type="match status" value="2"/>
</dbReference>
<evidence type="ECO:0000313" key="4">
    <source>
        <dbReference type="EMBL" id="SDS86377.1"/>
    </source>
</evidence>
<dbReference type="PANTHER" id="PTHR16305">
    <property type="entry name" value="TESTICULAR SOLUBLE ADENYLYL CYCLASE"/>
    <property type="match status" value="1"/>
</dbReference>
<gene>
    <name evidence="4" type="ORF">SAMN04489721_2046</name>
</gene>
<dbReference type="SUPFAM" id="SSF48452">
    <property type="entry name" value="TPR-like"/>
    <property type="match status" value="1"/>
</dbReference>
<keyword evidence="2" id="KW-0067">ATP-binding</keyword>
<reference evidence="5" key="1">
    <citation type="submission" date="2016-10" db="EMBL/GenBank/DDBJ databases">
        <authorList>
            <person name="Varghese N."/>
            <person name="Submissions S."/>
        </authorList>
    </citation>
    <scope>NUCLEOTIDE SEQUENCE [LARGE SCALE GENOMIC DNA]</scope>
    <source>
        <strain evidence="5">CPCC 202695</strain>
    </source>
</reference>
<accession>A0A1H1VNB2</accession>
<organism evidence="4 5">
    <name type="scientific">Agromyces flavus</name>
    <dbReference type="NCBI Taxonomy" id="589382"/>
    <lineage>
        <taxon>Bacteria</taxon>
        <taxon>Bacillati</taxon>
        <taxon>Actinomycetota</taxon>
        <taxon>Actinomycetes</taxon>
        <taxon>Micrococcales</taxon>
        <taxon>Microbacteriaceae</taxon>
        <taxon>Agromyces</taxon>
    </lineage>
</organism>
<dbReference type="RefSeq" id="WP_166670883.1">
    <property type="nucleotide sequence ID" value="NZ_BMDN01000001.1"/>
</dbReference>
<protein>
    <submittedName>
        <fullName evidence="4">Adenylate and Guanylate cyclase catalytic domain-containing protein</fullName>
    </submittedName>
</protein>
<dbReference type="CDD" id="cd07302">
    <property type="entry name" value="CHD"/>
    <property type="match status" value="2"/>
</dbReference>
<dbReference type="InterPro" id="IPR011990">
    <property type="entry name" value="TPR-like_helical_dom_sf"/>
</dbReference>
<feature type="domain" description="Guanylate cyclase" evidence="3">
    <location>
        <begin position="39"/>
        <end position="172"/>
    </location>
</feature>
<dbReference type="AlphaFoldDB" id="A0A1H1VNB2"/>
<dbReference type="Proteomes" id="UP000199482">
    <property type="component" value="Chromosome I"/>
</dbReference>
<dbReference type="GO" id="GO:0035556">
    <property type="term" value="P:intracellular signal transduction"/>
    <property type="evidence" value="ECO:0007669"/>
    <property type="project" value="InterPro"/>
</dbReference>
<proteinExistence type="predicted"/>
<dbReference type="SMART" id="SM00044">
    <property type="entry name" value="CYCc"/>
    <property type="match status" value="1"/>
</dbReference>